<dbReference type="HAMAP" id="MF_02087">
    <property type="entry name" value="PLP_homeostasis"/>
    <property type="match status" value="1"/>
</dbReference>
<comment type="similarity">
    <text evidence="2 3">Belongs to the pyridoxal phosphate-binding protein YggS/PROSC family.</text>
</comment>
<comment type="caution">
    <text evidence="5">The sequence shown here is derived from an EMBL/GenBank/DDBJ whole genome shotgun (WGS) entry which is preliminary data.</text>
</comment>
<dbReference type="EMBL" id="JARRAG010000002">
    <property type="protein sequence ID" value="MDG3004114.1"/>
    <property type="molecule type" value="Genomic_DNA"/>
</dbReference>
<keyword evidence="1 2" id="KW-0663">Pyridoxal phosphate</keyword>
<dbReference type="Pfam" id="PF01168">
    <property type="entry name" value="Ala_racemase_N"/>
    <property type="match status" value="1"/>
</dbReference>
<evidence type="ECO:0000259" key="4">
    <source>
        <dbReference type="Pfam" id="PF01168"/>
    </source>
</evidence>
<evidence type="ECO:0000256" key="3">
    <source>
        <dbReference type="RuleBase" id="RU004514"/>
    </source>
</evidence>
<keyword evidence="6" id="KW-1185">Reference proteome</keyword>
<protein>
    <recommendedName>
        <fullName evidence="2">Pyridoxal phosphate homeostasis protein</fullName>
        <shortName evidence="2">PLP homeostasis protein</shortName>
    </recommendedName>
</protein>
<comment type="function">
    <text evidence="2">Pyridoxal 5'-phosphate (PLP)-binding protein, which is involved in PLP homeostasis.</text>
</comment>
<name>A0ABT6F9K7_9BACT</name>
<proteinExistence type="inferred from homology"/>
<dbReference type="InterPro" id="IPR029066">
    <property type="entry name" value="PLP-binding_barrel"/>
</dbReference>
<evidence type="ECO:0000313" key="5">
    <source>
        <dbReference type="EMBL" id="MDG3004114.1"/>
    </source>
</evidence>
<feature type="domain" description="Alanine racemase N-terminal" evidence="4">
    <location>
        <begin position="27"/>
        <end position="228"/>
    </location>
</feature>
<evidence type="ECO:0000256" key="2">
    <source>
        <dbReference type="HAMAP-Rule" id="MF_02087"/>
    </source>
</evidence>
<gene>
    <name evidence="5" type="ORF">PZE19_10040</name>
</gene>
<dbReference type="PIRSF" id="PIRSF004848">
    <property type="entry name" value="YBL036c_PLPDEIII"/>
    <property type="match status" value="1"/>
</dbReference>
<dbReference type="PANTHER" id="PTHR10146">
    <property type="entry name" value="PROLINE SYNTHETASE CO-TRANSCRIBED BACTERIAL HOMOLOG PROTEIN"/>
    <property type="match status" value="1"/>
</dbReference>
<evidence type="ECO:0000313" key="6">
    <source>
        <dbReference type="Proteomes" id="UP001216907"/>
    </source>
</evidence>
<dbReference type="Gene3D" id="3.20.20.10">
    <property type="entry name" value="Alanine racemase"/>
    <property type="match status" value="1"/>
</dbReference>
<feature type="modified residue" description="N6-(pyridoxal phosphate)lysine" evidence="2">
    <location>
        <position position="38"/>
    </location>
</feature>
<dbReference type="RefSeq" id="WP_277860476.1">
    <property type="nucleotide sequence ID" value="NZ_JARRAG010000002.1"/>
</dbReference>
<dbReference type="PANTHER" id="PTHR10146:SF14">
    <property type="entry name" value="PYRIDOXAL PHOSPHATE HOMEOSTASIS PROTEIN"/>
    <property type="match status" value="1"/>
</dbReference>
<dbReference type="InterPro" id="IPR001608">
    <property type="entry name" value="Ala_racemase_N"/>
</dbReference>
<dbReference type="NCBIfam" id="TIGR00044">
    <property type="entry name" value="YggS family pyridoxal phosphate-dependent enzyme"/>
    <property type="match status" value="1"/>
</dbReference>
<dbReference type="CDD" id="cd00635">
    <property type="entry name" value="PLPDE_III_YBL036c_like"/>
    <property type="match status" value="1"/>
</dbReference>
<dbReference type="Proteomes" id="UP001216907">
    <property type="component" value="Unassembled WGS sequence"/>
</dbReference>
<evidence type="ECO:0000256" key="1">
    <source>
        <dbReference type="ARBA" id="ARBA00022898"/>
    </source>
</evidence>
<accession>A0ABT6F9K7</accession>
<organism evidence="5 6">
    <name type="scientific">Paludisphaera mucosa</name>
    <dbReference type="NCBI Taxonomy" id="3030827"/>
    <lineage>
        <taxon>Bacteria</taxon>
        <taxon>Pseudomonadati</taxon>
        <taxon>Planctomycetota</taxon>
        <taxon>Planctomycetia</taxon>
        <taxon>Isosphaerales</taxon>
        <taxon>Isosphaeraceae</taxon>
        <taxon>Paludisphaera</taxon>
    </lineage>
</organism>
<sequence length="233" mass="25191">MNSDRIRENLLTVQGRIAQAARRSGREPAAVTLVAVTKKRPVELLRPLLEAGTLDLGENYPQELWEKVEALSGAPAPIRWHLIGHLQGNKARRTLPMVRLIHAVDSLKLLKTLDDLAAEVADPPEVCLQVNTSAEEAKHGWKDASVLADADAIAACSRIKVAGLMTMAAYGTDAETARPSFVRLRAIRDSLARLTGLPLRSLSMGMSNDYEAAVEEGATLVRVGSALFEGVEP</sequence>
<reference evidence="5 6" key="1">
    <citation type="submission" date="2023-03" db="EMBL/GenBank/DDBJ databases">
        <title>Paludisphaera mucosa sp. nov. a novel planctomycete from northern fen.</title>
        <authorList>
            <person name="Ivanova A."/>
        </authorList>
    </citation>
    <scope>NUCLEOTIDE SEQUENCE [LARGE SCALE GENOMIC DNA]</scope>
    <source>
        <strain evidence="5 6">Pla2</strain>
    </source>
</reference>
<dbReference type="InterPro" id="IPR011078">
    <property type="entry name" value="PyrdxlP_homeostasis"/>
</dbReference>
<dbReference type="SUPFAM" id="SSF51419">
    <property type="entry name" value="PLP-binding barrel"/>
    <property type="match status" value="1"/>
</dbReference>